<protein>
    <submittedName>
        <fullName evidence="1">Uncharacterized protein</fullName>
    </submittedName>
</protein>
<organism evidence="1 2">
    <name type="scientific">Arachis hypogaea</name>
    <name type="common">Peanut</name>
    <dbReference type="NCBI Taxonomy" id="3818"/>
    <lineage>
        <taxon>Eukaryota</taxon>
        <taxon>Viridiplantae</taxon>
        <taxon>Streptophyta</taxon>
        <taxon>Embryophyta</taxon>
        <taxon>Tracheophyta</taxon>
        <taxon>Spermatophyta</taxon>
        <taxon>Magnoliopsida</taxon>
        <taxon>eudicotyledons</taxon>
        <taxon>Gunneridae</taxon>
        <taxon>Pentapetalae</taxon>
        <taxon>rosids</taxon>
        <taxon>fabids</taxon>
        <taxon>Fabales</taxon>
        <taxon>Fabaceae</taxon>
        <taxon>Papilionoideae</taxon>
        <taxon>50 kb inversion clade</taxon>
        <taxon>dalbergioids sensu lato</taxon>
        <taxon>Dalbergieae</taxon>
        <taxon>Pterocarpus clade</taxon>
        <taxon>Arachis</taxon>
    </lineage>
</organism>
<name>A0A445D207_ARAHY</name>
<dbReference type="AlphaFoldDB" id="A0A445D207"/>
<keyword evidence="2" id="KW-1185">Reference proteome</keyword>
<reference evidence="1 2" key="1">
    <citation type="submission" date="2019-01" db="EMBL/GenBank/DDBJ databases">
        <title>Sequencing of cultivated peanut Arachis hypogaea provides insights into genome evolution and oil improvement.</title>
        <authorList>
            <person name="Chen X."/>
        </authorList>
    </citation>
    <scope>NUCLEOTIDE SEQUENCE [LARGE SCALE GENOMIC DNA]</scope>
    <source>
        <strain evidence="2">cv. Fuhuasheng</strain>
        <tissue evidence="1">Leaves</tissue>
    </source>
</reference>
<accession>A0A445D207</accession>
<proteinExistence type="predicted"/>
<evidence type="ECO:0000313" key="2">
    <source>
        <dbReference type="Proteomes" id="UP000289738"/>
    </source>
</evidence>
<sequence>MDNVRLDTHSSCYSTVRKRSHDIEIFFNAAMYTTIIDSMFKIPLMSVNCDVQSKEVVSDSPGLHLLEKGNGGGEMVGLGKRSQNLDELDNGWRRTPIEQIVGIDSFIN</sequence>
<evidence type="ECO:0000313" key="1">
    <source>
        <dbReference type="EMBL" id="RYR57227.1"/>
    </source>
</evidence>
<dbReference type="EMBL" id="SDMP01000005">
    <property type="protein sequence ID" value="RYR57227.1"/>
    <property type="molecule type" value="Genomic_DNA"/>
</dbReference>
<comment type="caution">
    <text evidence="1">The sequence shown here is derived from an EMBL/GenBank/DDBJ whole genome shotgun (WGS) entry which is preliminary data.</text>
</comment>
<dbReference type="Proteomes" id="UP000289738">
    <property type="component" value="Chromosome A05"/>
</dbReference>
<gene>
    <name evidence="1" type="ORF">Ahy_A05g022963</name>
</gene>